<sequence>MLEGEIIKFYREKSGLTQAMLGEGICTPTHVSKIERGKTAYSPEIISLFSAVLNIDIQKEVEYFRDLDKRLQEWHKAIIMYRLARAEEIKNELESTPFIQSSKYAAHYLLLKARYHLLHQELEDVSRIIKQISHEFHHLSLFERNLFYHVQGMYYINQAIKPDCTNQQKALQVLKNIDINEYGNEEYFYHLAIAYHYNDSKIMAYMFAEKSLQHFKNTNNYTMAIKAESIILLQISSDILTDMDKLAERYHHLIWDCERIGYHDYKGLLYNNLGFEYFNREQYAKAKDCYKQALRLADRNTIIYLQRLYSYLNSCVEGKLSGKTALLKKACEGIQVSKELKSTLYLSLFKLSKYQLYHQREKYFKYLEEKAFPEFVKIKHIILMRRYGKKLYEYYIETGHHEKAIHLNRLLEGNELINV</sequence>
<evidence type="ECO:0000256" key="1">
    <source>
        <dbReference type="PROSITE-ProRule" id="PRU00339"/>
    </source>
</evidence>
<organism evidence="3 4">
    <name type="scientific">Cytobacillus oceanisediminis 2691</name>
    <dbReference type="NCBI Taxonomy" id="1196031"/>
    <lineage>
        <taxon>Bacteria</taxon>
        <taxon>Bacillati</taxon>
        <taxon>Bacillota</taxon>
        <taxon>Bacilli</taxon>
        <taxon>Bacillales</taxon>
        <taxon>Bacillaceae</taxon>
        <taxon>Cytobacillus</taxon>
    </lineage>
</organism>
<keyword evidence="1" id="KW-0802">TPR repeat</keyword>
<dbReference type="Gene3D" id="1.25.40.1000">
    <property type="match status" value="1"/>
</dbReference>
<dbReference type="SUPFAM" id="SSF81901">
    <property type="entry name" value="HCP-like"/>
    <property type="match status" value="1"/>
</dbReference>
<dbReference type="SMART" id="SM00530">
    <property type="entry name" value="HTH_XRE"/>
    <property type="match status" value="1"/>
</dbReference>
<accession>A0A160MBJ6</accession>
<evidence type="ECO:0000313" key="3">
    <source>
        <dbReference type="EMBL" id="AND40216.1"/>
    </source>
</evidence>
<dbReference type="InterPro" id="IPR019734">
    <property type="entry name" value="TPR_rpt"/>
</dbReference>
<protein>
    <submittedName>
        <fullName evidence="3">Transcriptional regulator</fullName>
    </submittedName>
</protein>
<dbReference type="SUPFAM" id="SSF47413">
    <property type="entry name" value="lambda repressor-like DNA-binding domains"/>
    <property type="match status" value="1"/>
</dbReference>
<gene>
    <name evidence="3" type="ORF">A361_14005</name>
</gene>
<dbReference type="STRING" id="1196031.A361_14005"/>
<dbReference type="PROSITE" id="PS50005">
    <property type="entry name" value="TPR"/>
    <property type="match status" value="1"/>
</dbReference>
<dbReference type="InterPro" id="IPR010982">
    <property type="entry name" value="Lambda_DNA-bd_dom_sf"/>
</dbReference>
<name>A0A160MBJ6_9BACI</name>
<proteinExistence type="predicted"/>
<evidence type="ECO:0000259" key="2">
    <source>
        <dbReference type="PROSITE" id="PS50943"/>
    </source>
</evidence>
<dbReference type="Gene3D" id="1.10.260.40">
    <property type="entry name" value="lambda repressor-like DNA-binding domains"/>
    <property type="match status" value="1"/>
</dbReference>
<dbReference type="CDD" id="cd00093">
    <property type="entry name" value="HTH_XRE"/>
    <property type="match status" value="1"/>
</dbReference>
<feature type="domain" description="HTH cro/C1-type" evidence="2">
    <location>
        <begin position="7"/>
        <end position="64"/>
    </location>
</feature>
<reference evidence="3 4" key="1">
    <citation type="submission" date="2016-04" db="EMBL/GenBank/DDBJ databases">
        <title>Complete genome sequence of Bacillus oceanisediminis strain 2691.</title>
        <authorList>
            <person name="Jeong H."/>
            <person name="Kim H.J."/>
            <person name="Lee D.-W."/>
        </authorList>
    </citation>
    <scope>NUCLEOTIDE SEQUENCE [LARGE SCALE GENOMIC DNA]</scope>
    <source>
        <strain evidence="3 4">2691</strain>
    </source>
</reference>
<dbReference type="GO" id="GO:0003677">
    <property type="term" value="F:DNA binding"/>
    <property type="evidence" value="ECO:0007669"/>
    <property type="project" value="InterPro"/>
</dbReference>
<dbReference type="InterPro" id="IPR001387">
    <property type="entry name" value="Cro/C1-type_HTH"/>
</dbReference>
<dbReference type="RefSeq" id="WP_019383141.1">
    <property type="nucleotide sequence ID" value="NZ_CP015506.1"/>
</dbReference>
<feature type="repeat" description="TPR" evidence="1">
    <location>
        <begin position="267"/>
        <end position="300"/>
    </location>
</feature>
<dbReference type="InterPro" id="IPR011990">
    <property type="entry name" value="TPR-like_helical_dom_sf"/>
</dbReference>
<dbReference type="Gene3D" id="1.25.40.10">
    <property type="entry name" value="Tetratricopeptide repeat domain"/>
    <property type="match status" value="1"/>
</dbReference>
<dbReference type="Pfam" id="PF01381">
    <property type="entry name" value="HTH_3"/>
    <property type="match status" value="1"/>
</dbReference>
<dbReference type="Proteomes" id="UP000077856">
    <property type="component" value="Chromosome"/>
</dbReference>
<dbReference type="eggNOG" id="COG1396">
    <property type="taxonomic scope" value="Bacteria"/>
</dbReference>
<dbReference type="PROSITE" id="PS50943">
    <property type="entry name" value="HTH_CROC1"/>
    <property type="match status" value="1"/>
</dbReference>
<dbReference type="EMBL" id="CP015506">
    <property type="protein sequence ID" value="AND40216.1"/>
    <property type="molecule type" value="Genomic_DNA"/>
</dbReference>
<dbReference type="SMART" id="SM00028">
    <property type="entry name" value="TPR"/>
    <property type="match status" value="2"/>
</dbReference>
<evidence type="ECO:0000313" key="4">
    <source>
        <dbReference type="Proteomes" id="UP000077856"/>
    </source>
</evidence>
<dbReference type="SUPFAM" id="SSF48452">
    <property type="entry name" value="TPR-like"/>
    <property type="match status" value="1"/>
</dbReference>
<dbReference type="AlphaFoldDB" id="A0A160MBJ6"/>
<dbReference type="KEGG" id="bon:A361_14005"/>